<dbReference type="EMBL" id="JAOSLC020000003">
    <property type="protein sequence ID" value="MDD7914709.1"/>
    <property type="molecule type" value="Genomic_DNA"/>
</dbReference>
<dbReference type="Proteomes" id="UP001151478">
    <property type="component" value="Unassembled WGS sequence"/>
</dbReference>
<protein>
    <submittedName>
        <fullName evidence="4">T9SS type A sorting domain-containing protein</fullName>
    </submittedName>
</protein>
<evidence type="ECO:0000313" key="4">
    <source>
        <dbReference type="EMBL" id="MDD7914709.1"/>
    </source>
</evidence>
<dbReference type="InterPro" id="IPR026444">
    <property type="entry name" value="Secre_tail"/>
</dbReference>
<dbReference type="RefSeq" id="WP_265725315.1">
    <property type="nucleotide sequence ID" value="NZ_JAOSLC020000003.1"/>
</dbReference>
<feature type="domain" description="Secretion system C-terminal sorting" evidence="3">
    <location>
        <begin position="307"/>
        <end position="374"/>
    </location>
</feature>
<evidence type="ECO:0000256" key="2">
    <source>
        <dbReference type="SAM" id="SignalP"/>
    </source>
</evidence>
<organism evidence="4 5">
    <name type="scientific">Polaribacter ponticola</name>
    <dbReference type="NCBI Taxonomy" id="2978475"/>
    <lineage>
        <taxon>Bacteria</taxon>
        <taxon>Pseudomonadati</taxon>
        <taxon>Bacteroidota</taxon>
        <taxon>Flavobacteriia</taxon>
        <taxon>Flavobacteriales</taxon>
        <taxon>Flavobacteriaceae</taxon>
    </lineage>
</organism>
<reference evidence="4" key="1">
    <citation type="submission" date="2023-02" db="EMBL/GenBank/DDBJ databases">
        <title>Polaribacter ponticola sp. nov., isolated from seawater.</title>
        <authorList>
            <person name="Baek J.H."/>
            <person name="Kim J.M."/>
            <person name="Choi D.G."/>
            <person name="Jeon C.O."/>
        </authorList>
    </citation>
    <scope>NUCLEOTIDE SEQUENCE</scope>
    <source>
        <strain evidence="4">MSW5</strain>
    </source>
</reference>
<sequence>MKLKHLILLFLTYISSISVNSQVTEFNKKFELPSIVEETSGLLFLDGKIITHNDSGDEANLYELSNSSGNLLRTININNASNVDWEDITEDNTHIYIGDFGNNNGTRTDLKIYKILKSDFKKNNSISADIISFSYEDQKNFSNSNNHNFDAEAFVVYDNQLLIFTKNRADFQTNVYKIPNIAGAYSATKVSNANVEGLITGATFCNNNFMLCGYSTTAIPFLIYISSNRNSGNDIFNSGFEKHILNSEVEQRSQIEAITSFEDGKFYLSRERVNNSFVNLPQKLYEFKDERTKVLSSESFDIDKIKILPNPTSNLIRINSKKKIKSITIFNTIGKKVLSDNSPHQEINISHLLKGIYVIKVQFNDTKSYSRKIIKL</sequence>
<dbReference type="Pfam" id="PF18962">
    <property type="entry name" value="Por_Secre_tail"/>
    <property type="match status" value="1"/>
</dbReference>
<name>A0ABT5S9C4_9FLAO</name>
<accession>A0ABT5S9C4</accession>
<gene>
    <name evidence="4" type="ORF">N5A56_009900</name>
</gene>
<dbReference type="NCBIfam" id="TIGR04183">
    <property type="entry name" value="Por_Secre_tail"/>
    <property type="match status" value="1"/>
</dbReference>
<keyword evidence="1 2" id="KW-0732">Signal</keyword>
<evidence type="ECO:0000259" key="3">
    <source>
        <dbReference type="Pfam" id="PF18962"/>
    </source>
</evidence>
<keyword evidence="5" id="KW-1185">Reference proteome</keyword>
<feature type="signal peptide" evidence="2">
    <location>
        <begin position="1"/>
        <end position="21"/>
    </location>
</feature>
<feature type="chain" id="PRO_5045643586" evidence="2">
    <location>
        <begin position="22"/>
        <end position="376"/>
    </location>
</feature>
<comment type="caution">
    <text evidence="4">The sequence shown here is derived from an EMBL/GenBank/DDBJ whole genome shotgun (WGS) entry which is preliminary data.</text>
</comment>
<evidence type="ECO:0000313" key="5">
    <source>
        <dbReference type="Proteomes" id="UP001151478"/>
    </source>
</evidence>
<evidence type="ECO:0000256" key="1">
    <source>
        <dbReference type="ARBA" id="ARBA00022729"/>
    </source>
</evidence>
<proteinExistence type="predicted"/>